<feature type="region of interest" description="Disordered" evidence="1">
    <location>
        <begin position="182"/>
        <end position="210"/>
    </location>
</feature>
<keyword evidence="2" id="KW-0472">Membrane</keyword>
<protein>
    <submittedName>
        <fullName evidence="3">Uncharacterized protein</fullName>
    </submittedName>
</protein>
<gene>
    <name evidence="3" type="ORF">C3E79_07970</name>
</gene>
<accession>A0A2S0WF67</accession>
<evidence type="ECO:0000313" key="4">
    <source>
        <dbReference type="Proteomes" id="UP000244754"/>
    </source>
</evidence>
<keyword evidence="2" id="KW-1133">Transmembrane helix</keyword>
<feature type="transmembrane region" description="Helical" evidence="2">
    <location>
        <begin position="118"/>
        <end position="139"/>
    </location>
</feature>
<dbReference type="EMBL" id="CP026948">
    <property type="protein sequence ID" value="AWB84425.1"/>
    <property type="molecule type" value="Genomic_DNA"/>
</dbReference>
<keyword evidence="4" id="KW-1185">Reference proteome</keyword>
<feature type="transmembrane region" description="Helical" evidence="2">
    <location>
        <begin position="146"/>
        <end position="168"/>
    </location>
</feature>
<reference evidence="4" key="1">
    <citation type="submission" date="2018-01" db="EMBL/GenBank/DDBJ databases">
        <authorList>
            <person name="Li J."/>
        </authorList>
    </citation>
    <scope>NUCLEOTIDE SEQUENCE [LARGE SCALE GENOMIC DNA]</scope>
    <source>
        <strain evidence="4">2184</strain>
    </source>
</reference>
<name>A0A2S0WF67_9CORY</name>
<dbReference type="InterPro" id="IPR029050">
    <property type="entry name" value="Immunoprotect_excell_Ig-like"/>
</dbReference>
<feature type="region of interest" description="Disordered" evidence="1">
    <location>
        <begin position="45"/>
        <end position="65"/>
    </location>
</feature>
<sequence length="343" mass="35319">MEPMARAIRTRSTGLKDTCHDTVTPMGTQCRIAVKSCRTPALVSQHLSNTSGDQGKTPTPPKEGVRMSTLYQTPAPGGFEPKEPASPAADAHPGNNVLGVIALVCAIAGLILSCIPGILLLGWILLPIGFILGIIALFLPAKKATAIAAIITSIVGALVAASVFVFVIGNAFEDAFDEDVTVSQGESSSAPTGTSGGAGEPGSTRENPLPIGATVENEEWAVTLNGVNPAATDEVLAENQYNEAPAPGQTYVLVDVSITYKGTNPQGEIPLSIIEIVTPDAATVSWFDAAATAPNNVDLASALYNGGTASGNLAFLVSEEAAQGGVIAIQPDPFAQKRFFSTH</sequence>
<dbReference type="KEGG" id="clia:C3E79_07970"/>
<dbReference type="Gene3D" id="2.60.40.1240">
    <property type="match status" value="1"/>
</dbReference>
<evidence type="ECO:0000313" key="3">
    <source>
        <dbReference type="EMBL" id="AWB84425.1"/>
    </source>
</evidence>
<feature type="compositionally biased region" description="Polar residues" evidence="1">
    <location>
        <begin position="45"/>
        <end position="57"/>
    </location>
</feature>
<proteinExistence type="predicted"/>
<organism evidence="3 4">
    <name type="scientific">Corynebacterium liangguodongii</name>
    <dbReference type="NCBI Taxonomy" id="2079535"/>
    <lineage>
        <taxon>Bacteria</taxon>
        <taxon>Bacillati</taxon>
        <taxon>Actinomycetota</taxon>
        <taxon>Actinomycetes</taxon>
        <taxon>Mycobacteriales</taxon>
        <taxon>Corynebacteriaceae</taxon>
        <taxon>Corynebacterium</taxon>
    </lineage>
</organism>
<keyword evidence="2" id="KW-0812">Transmembrane</keyword>
<dbReference type="Proteomes" id="UP000244754">
    <property type="component" value="Chromosome"/>
</dbReference>
<evidence type="ECO:0000256" key="1">
    <source>
        <dbReference type="SAM" id="MobiDB-lite"/>
    </source>
</evidence>
<feature type="transmembrane region" description="Helical" evidence="2">
    <location>
        <begin position="96"/>
        <end position="112"/>
    </location>
</feature>
<evidence type="ECO:0000256" key="2">
    <source>
        <dbReference type="SAM" id="Phobius"/>
    </source>
</evidence>
<dbReference type="AlphaFoldDB" id="A0A2S0WF67"/>